<organism evidence="1 2">
    <name type="scientific">Cuspidothrix issatschenkoi CHARLIE-1</name>
    <dbReference type="NCBI Taxonomy" id="2052836"/>
    <lineage>
        <taxon>Bacteria</taxon>
        <taxon>Bacillati</taxon>
        <taxon>Cyanobacteriota</taxon>
        <taxon>Cyanophyceae</taxon>
        <taxon>Nostocales</taxon>
        <taxon>Aphanizomenonaceae</taxon>
        <taxon>Cuspidothrix</taxon>
    </lineage>
</organism>
<reference evidence="1 2" key="1">
    <citation type="submission" date="2018-02" db="EMBL/GenBank/DDBJ databases">
        <title>Discovery of a pederin family compound in a non-symbiotic bloom-forming cyanobacterium.</title>
        <authorList>
            <person name="Kust A."/>
            <person name="Mares J."/>
            <person name="Jokela J."/>
            <person name="Urajova P."/>
            <person name="Hajek J."/>
            <person name="Saurav K."/>
            <person name="Voracova K."/>
            <person name="Fewer D.P."/>
            <person name="Haapaniemi E."/>
            <person name="Permi P."/>
            <person name="Rehakova K."/>
            <person name="Sivonen K."/>
            <person name="Hrouzek P."/>
        </authorList>
    </citation>
    <scope>NUCLEOTIDE SEQUENCE [LARGE SCALE GENOMIC DNA]</scope>
    <source>
        <strain evidence="1 2">CHARLIE-1</strain>
    </source>
</reference>
<evidence type="ECO:0000313" key="2">
    <source>
        <dbReference type="Proteomes" id="UP000239589"/>
    </source>
</evidence>
<keyword evidence="2" id="KW-1185">Reference proteome</keyword>
<protein>
    <submittedName>
        <fullName evidence="1">DUF29 domain-containing protein</fullName>
    </submittedName>
</protein>
<dbReference type="AlphaFoldDB" id="A0A2S6CPX7"/>
<dbReference type="Pfam" id="PF01724">
    <property type="entry name" value="DUF29"/>
    <property type="match status" value="1"/>
</dbReference>
<dbReference type="EMBL" id="PGEM01000168">
    <property type="protein sequence ID" value="PPJ61803.1"/>
    <property type="molecule type" value="Genomic_DNA"/>
</dbReference>
<dbReference type="PANTHER" id="PTHR34235">
    <property type="entry name" value="SLR1203 PROTEIN-RELATED"/>
    <property type="match status" value="1"/>
</dbReference>
<sequence length="169" mass="19697">MKPQLDQKQSNNQLNLYEQDFQLWIEQTISSLETKQFNSLDIEHLIEELKELGKSEKRALESNLMVLLAHLLKLMIQHDAPDSMKNSWYRSIIEHRQRVLIALKNTPSLKSYLETALETAYPDGRNLAIQEGKKASFGVRIPQEDEYPNVCPFSLEQILDQDFFHLPSQ</sequence>
<dbReference type="Proteomes" id="UP000239589">
    <property type="component" value="Unassembled WGS sequence"/>
</dbReference>
<dbReference type="OrthoDB" id="5769308at2"/>
<evidence type="ECO:0000313" key="1">
    <source>
        <dbReference type="EMBL" id="PPJ61803.1"/>
    </source>
</evidence>
<accession>A0A2S6CPX7</accession>
<dbReference type="InterPro" id="IPR002636">
    <property type="entry name" value="DUF29"/>
</dbReference>
<gene>
    <name evidence="1" type="ORF">CUN59_18870</name>
</gene>
<name>A0A2S6CPX7_9CYAN</name>
<proteinExistence type="predicted"/>
<dbReference type="RefSeq" id="WP_104389282.1">
    <property type="nucleotide sequence ID" value="NZ_PGEM01000168.1"/>
</dbReference>
<dbReference type="Gene3D" id="1.20.1220.20">
    <property type="entry name" value="Uncharcterised protein PF01724"/>
    <property type="match status" value="1"/>
</dbReference>
<comment type="caution">
    <text evidence="1">The sequence shown here is derived from an EMBL/GenBank/DDBJ whole genome shotgun (WGS) entry which is preliminary data.</text>
</comment>